<keyword evidence="3 14" id="KW-0813">Transport</keyword>
<dbReference type="PANTHER" id="PTHR39937">
    <property type="entry name" value="ATP SYNTHASE PROTEIN 8"/>
    <property type="match status" value="1"/>
</dbReference>
<evidence type="ECO:0000256" key="13">
    <source>
        <dbReference type="ARBA" id="ARBA00064647"/>
    </source>
</evidence>
<comment type="subunit">
    <text evidence="13">Component of the ATP synthase complex composed at least of ATP5F1A/subunit alpha, ATP5F1B/subunit beta, ATP5MC1/subunit c (homooctomer), MT-ATP6/subunit a, MT-ATP8/subunit 8, ATP5ME/subunit e, ATP5MF/subunit f, ATP5MG/subunit g, ATP5MK/subunit k, ATP5MJ/subunit j, ATP5F1C/subunit gamma, ATP5F1D/subunit delta, ATP5F1E/subunit epsilon, ATP5PF/subunit F6, ATP5PB/subunit b, ATP5PD/subunit d, ATP5PO/subunit OSCP. ATP synthase complex consists of a soluble F(1) head domain (subunits alpha(3) and beta(3)) - the catalytic core - and a membrane F(0) domain - the membrane proton channel (subunits c, a, 8, e, f, g, k and j). These two domains are linked by a central stalk (subunits gamma, delta, and epsilon) rotating inside the F1 region and a stationary peripheral stalk (subunits F6, b, d, and OSCP).</text>
</comment>
<dbReference type="InterPro" id="IPR001421">
    <property type="entry name" value="ATP8_metazoa"/>
</dbReference>
<reference evidence="18" key="1">
    <citation type="submission" date="2004-04" db="EMBL/GenBank/DDBJ databases">
        <title>The ray-finned fish phylogeny.</title>
        <authorList>
            <person name="Miya M."/>
        </authorList>
    </citation>
    <scope>NUCLEOTIDE SEQUENCE</scope>
</reference>
<keyword evidence="6 14" id="KW-0375">Hydrogen ion transport</keyword>
<keyword evidence="11" id="KW-0066">ATP synthesis</keyword>
<keyword evidence="7 16" id="KW-1133">Transmembrane helix</keyword>
<comment type="subcellular location">
    <subcellularLocation>
        <location evidence="1 14">Mitochondrion membrane</location>
        <topology evidence="1 14">Single-pass membrane protein</topology>
    </subcellularLocation>
</comment>
<evidence type="ECO:0000313" key="17">
    <source>
        <dbReference type="EMBL" id="BAX03725.1"/>
    </source>
</evidence>
<evidence type="ECO:0000256" key="8">
    <source>
        <dbReference type="ARBA" id="ARBA00023065"/>
    </source>
</evidence>
<comment type="function">
    <text evidence="12">Subunit 8, of the mitochondrial membrane ATP synthase complex (F(1)F(0) ATP synthase or Complex V) that produces ATP from ADP in the presence of a proton gradient across the membrane which is generated by electron transport complexes of the respiratory chain. ATP synthase complex consist of a soluble F(1) head domain - the catalytic core - and a membrane F(1) domain - the membrane proton channel. These two domains are linked by a central stalk rotating inside the F(1) region and a stationary peripheral stalk. During catalysis, ATP synthesis in the catalytic domain of F(1) is coupled via a rotary mechanism of the central stalk subunits to proton translocation. In vivo, can only synthesize ATP although its ATP hydrolase activity can be activated artificially in vitro. Part of the complex F(0) domain.</text>
</comment>
<dbReference type="GO" id="GO:0045259">
    <property type="term" value="C:proton-transporting ATP synthase complex"/>
    <property type="evidence" value="ECO:0007669"/>
    <property type="project" value="UniProtKB-KW"/>
</dbReference>
<keyword evidence="5 14" id="KW-0812">Transmembrane</keyword>
<evidence type="ECO:0000256" key="15">
    <source>
        <dbReference type="SAM" id="MobiDB-lite"/>
    </source>
</evidence>
<evidence type="ECO:0000256" key="5">
    <source>
        <dbReference type="ARBA" id="ARBA00022692"/>
    </source>
</evidence>
<evidence type="ECO:0000256" key="2">
    <source>
        <dbReference type="ARBA" id="ARBA00008892"/>
    </source>
</evidence>
<feature type="region of interest" description="Disordered" evidence="15">
    <location>
        <begin position="39"/>
        <end position="62"/>
    </location>
</feature>
<dbReference type="GO" id="GO:0015986">
    <property type="term" value="P:proton motive force-driven ATP synthesis"/>
    <property type="evidence" value="ECO:0007669"/>
    <property type="project" value="InterPro"/>
</dbReference>
<accession>A0A1V1FVU9</accession>
<dbReference type="Pfam" id="PF00895">
    <property type="entry name" value="ATP-synt_8"/>
    <property type="match status" value="1"/>
</dbReference>
<feature type="transmembrane region" description="Helical" evidence="16">
    <location>
        <begin position="6"/>
        <end position="25"/>
    </location>
</feature>
<dbReference type="GO" id="GO:0015078">
    <property type="term" value="F:proton transmembrane transporter activity"/>
    <property type="evidence" value="ECO:0007669"/>
    <property type="project" value="InterPro"/>
</dbReference>
<proteinExistence type="inferred from homology"/>
<name>A0A1V1FVU9_ACRJP</name>
<gene>
    <name evidence="17" type="primary">ATPase 8</name>
    <name evidence="18" type="synonym">ATPase8</name>
</gene>
<evidence type="ECO:0000256" key="9">
    <source>
        <dbReference type="ARBA" id="ARBA00023128"/>
    </source>
</evidence>
<evidence type="ECO:0000256" key="12">
    <source>
        <dbReference type="ARBA" id="ARBA00053067"/>
    </source>
</evidence>
<organism evidence="17">
    <name type="scientific">Acropoma japonicum</name>
    <name type="common">Glowbelly</name>
    <dbReference type="NCBI Taxonomy" id="223805"/>
    <lineage>
        <taxon>Eukaryota</taxon>
        <taxon>Metazoa</taxon>
        <taxon>Chordata</taxon>
        <taxon>Craniata</taxon>
        <taxon>Vertebrata</taxon>
        <taxon>Euteleostomi</taxon>
        <taxon>Actinopterygii</taxon>
        <taxon>Neopterygii</taxon>
        <taxon>Teleostei</taxon>
        <taxon>Neoteleostei</taxon>
        <taxon>Acanthomorphata</taxon>
        <taxon>Eupercaria</taxon>
        <taxon>Acropomatiformes</taxon>
        <taxon>Acropomatidae</taxon>
        <taxon>Synagrops</taxon>
    </lineage>
</organism>
<dbReference type="EMBL" id="AP017439">
    <property type="protein sequence ID" value="BAX03725.1"/>
    <property type="molecule type" value="Genomic_DNA"/>
</dbReference>
<evidence type="ECO:0000256" key="10">
    <source>
        <dbReference type="ARBA" id="ARBA00023136"/>
    </source>
</evidence>
<keyword evidence="8 14" id="KW-0406">Ion transport</keyword>
<keyword evidence="9 14" id="KW-0496">Mitochondrion</keyword>
<evidence type="ECO:0000256" key="16">
    <source>
        <dbReference type="SAM" id="Phobius"/>
    </source>
</evidence>
<dbReference type="PANTHER" id="PTHR39937:SF1">
    <property type="entry name" value="ATP SYNTHASE PROTEIN 8"/>
    <property type="match status" value="1"/>
</dbReference>
<evidence type="ECO:0000256" key="7">
    <source>
        <dbReference type="ARBA" id="ARBA00022989"/>
    </source>
</evidence>
<evidence type="ECO:0000256" key="14">
    <source>
        <dbReference type="RuleBase" id="RU003661"/>
    </source>
</evidence>
<dbReference type="EMBL" id="AP006793">
    <property type="protein sequence ID" value="BBU25817.1"/>
    <property type="molecule type" value="Genomic_DNA"/>
</dbReference>
<keyword evidence="4 14" id="KW-0138">CF(0)</keyword>
<evidence type="ECO:0000256" key="6">
    <source>
        <dbReference type="ARBA" id="ARBA00022781"/>
    </source>
</evidence>
<reference evidence="17" key="2">
    <citation type="journal article" date="2016" name="BMC Genomics">
        <title>Structure and variation of the mitochondrial genome of fishes.</title>
        <authorList>
            <person name="Satoh T.P."/>
            <person name="Miya M."/>
            <person name="Mabuchi K."/>
            <person name="Nishida M."/>
        </authorList>
    </citation>
    <scope>NUCLEOTIDE SEQUENCE</scope>
</reference>
<dbReference type="InterPro" id="IPR050635">
    <property type="entry name" value="ATPase_protein_8"/>
</dbReference>
<geneLocation type="mitochondrion" evidence="17"/>
<dbReference type="GO" id="GO:0031966">
    <property type="term" value="C:mitochondrial membrane"/>
    <property type="evidence" value="ECO:0007669"/>
    <property type="project" value="UniProtKB-SubCell"/>
</dbReference>
<sequence length="62" mass="7084">MPQLDLAPWFYILIVSWLLLATILPTKLLAHVFTKTPVDSSTAQPKTNNWQWPWFPASSTNS</sequence>
<evidence type="ECO:0000313" key="18">
    <source>
        <dbReference type="EMBL" id="BBU25817.1"/>
    </source>
</evidence>
<comment type="similarity">
    <text evidence="2 14">Belongs to the ATPase protein 8 family.</text>
</comment>
<dbReference type="AlphaFoldDB" id="A0A1V1FVU9"/>
<protein>
    <recommendedName>
        <fullName evidence="14">ATP synthase complex subunit 8</fullName>
    </recommendedName>
</protein>
<evidence type="ECO:0000256" key="3">
    <source>
        <dbReference type="ARBA" id="ARBA00022448"/>
    </source>
</evidence>
<evidence type="ECO:0000256" key="11">
    <source>
        <dbReference type="ARBA" id="ARBA00023310"/>
    </source>
</evidence>
<evidence type="ECO:0000256" key="1">
    <source>
        <dbReference type="ARBA" id="ARBA00004304"/>
    </source>
</evidence>
<evidence type="ECO:0000256" key="4">
    <source>
        <dbReference type="ARBA" id="ARBA00022547"/>
    </source>
</evidence>
<keyword evidence="10 16" id="KW-0472">Membrane</keyword>